<reference evidence="1" key="1">
    <citation type="submission" date="2018-05" db="EMBL/GenBank/DDBJ databases">
        <authorList>
            <person name="Lanie J.A."/>
            <person name="Ng W.-L."/>
            <person name="Kazmierczak K.M."/>
            <person name="Andrzejewski T.M."/>
            <person name="Davidsen T.M."/>
            <person name="Wayne K.J."/>
            <person name="Tettelin H."/>
            <person name="Glass J.I."/>
            <person name="Rusch D."/>
            <person name="Podicherti R."/>
            <person name="Tsui H.-C.T."/>
            <person name="Winkler M.E."/>
        </authorList>
    </citation>
    <scope>NUCLEOTIDE SEQUENCE</scope>
</reference>
<dbReference type="EMBL" id="UINC01109935">
    <property type="protein sequence ID" value="SVC77102.1"/>
    <property type="molecule type" value="Genomic_DNA"/>
</dbReference>
<name>A0A382PYD5_9ZZZZ</name>
<dbReference type="AlphaFoldDB" id="A0A382PYD5"/>
<organism evidence="1">
    <name type="scientific">marine metagenome</name>
    <dbReference type="NCBI Taxonomy" id="408172"/>
    <lineage>
        <taxon>unclassified sequences</taxon>
        <taxon>metagenomes</taxon>
        <taxon>ecological metagenomes</taxon>
    </lineage>
</organism>
<evidence type="ECO:0000313" key="1">
    <source>
        <dbReference type="EMBL" id="SVC77102.1"/>
    </source>
</evidence>
<proteinExistence type="predicted"/>
<gene>
    <name evidence="1" type="ORF">METZ01_LOCUS329956</name>
</gene>
<accession>A0A382PYD5</accession>
<sequence length="53" mass="6126">MHPLWDVTLRRAHCQTVTFTDGIKDHKVTHCLRYAQTARYGDGIIHTFSVTRA</sequence>
<protein>
    <submittedName>
        <fullName evidence="1">Uncharacterized protein</fullName>
    </submittedName>
</protein>